<dbReference type="SMART" id="SM00355">
    <property type="entry name" value="ZnF_C2H2"/>
    <property type="match status" value="2"/>
</dbReference>
<sequence length="138" mass="15746">MSGEIHSGIQNVIIPDSGNEDEELEDNEVIKKPPLSCDVCSIKVTSMKIMQRHLDGRKHKARVERLGKTFTCDLCEITANSETQLNVHLSSSKHKAKLLRKEHADFTDISANRKGLWILMFCLFCLFLNLFLLFKMVL</sequence>
<dbReference type="InterPro" id="IPR036236">
    <property type="entry name" value="Znf_C2H2_sf"/>
</dbReference>
<keyword evidence="2" id="KW-1133">Transmembrane helix</keyword>
<evidence type="ECO:0008006" key="7">
    <source>
        <dbReference type="Google" id="ProtNLM"/>
    </source>
</evidence>
<keyword evidence="2" id="KW-0472">Membrane</keyword>
<evidence type="ECO:0000259" key="3">
    <source>
        <dbReference type="SMART" id="SM00355"/>
    </source>
</evidence>
<comment type="caution">
    <text evidence="5">The sequence shown here is derived from an EMBL/GenBank/DDBJ whole genome shotgun (WGS) entry which is preliminary data.</text>
</comment>
<feature type="domain" description="U1-type" evidence="4">
    <location>
        <begin position="67"/>
        <end position="101"/>
    </location>
</feature>
<organism evidence="5 6">
    <name type="scientific">Molorchus minor</name>
    <dbReference type="NCBI Taxonomy" id="1323400"/>
    <lineage>
        <taxon>Eukaryota</taxon>
        <taxon>Metazoa</taxon>
        <taxon>Ecdysozoa</taxon>
        <taxon>Arthropoda</taxon>
        <taxon>Hexapoda</taxon>
        <taxon>Insecta</taxon>
        <taxon>Pterygota</taxon>
        <taxon>Neoptera</taxon>
        <taxon>Endopterygota</taxon>
        <taxon>Coleoptera</taxon>
        <taxon>Polyphaga</taxon>
        <taxon>Cucujiformia</taxon>
        <taxon>Chrysomeloidea</taxon>
        <taxon>Cerambycidae</taxon>
        <taxon>Lamiinae</taxon>
        <taxon>Monochamini</taxon>
        <taxon>Molorchus</taxon>
    </lineage>
</organism>
<feature type="domain" description="C2H2-type" evidence="3">
    <location>
        <begin position="35"/>
        <end position="59"/>
    </location>
</feature>
<name>A0ABQ9JZA3_9CUCU</name>
<dbReference type="InterPro" id="IPR003604">
    <property type="entry name" value="Matrin/U1-like-C_Znf_C2H2"/>
</dbReference>
<evidence type="ECO:0000313" key="6">
    <source>
        <dbReference type="Proteomes" id="UP001162164"/>
    </source>
</evidence>
<feature type="region of interest" description="Disordered" evidence="1">
    <location>
        <begin position="1"/>
        <end position="20"/>
    </location>
</feature>
<feature type="domain" description="U1-type" evidence="4">
    <location>
        <begin position="32"/>
        <end position="66"/>
    </location>
</feature>
<keyword evidence="6" id="KW-1185">Reference proteome</keyword>
<feature type="transmembrane region" description="Helical" evidence="2">
    <location>
        <begin position="116"/>
        <end position="134"/>
    </location>
</feature>
<evidence type="ECO:0000256" key="1">
    <source>
        <dbReference type="SAM" id="MobiDB-lite"/>
    </source>
</evidence>
<dbReference type="Gene3D" id="3.30.160.60">
    <property type="entry name" value="Classic Zinc Finger"/>
    <property type="match status" value="2"/>
</dbReference>
<dbReference type="Pfam" id="PF12874">
    <property type="entry name" value="zf-met"/>
    <property type="match status" value="2"/>
</dbReference>
<proteinExistence type="predicted"/>
<dbReference type="Proteomes" id="UP001162164">
    <property type="component" value="Unassembled WGS sequence"/>
</dbReference>
<protein>
    <recommendedName>
        <fullName evidence="7">C2H2-type domain-containing protein</fullName>
    </recommendedName>
</protein>
<reference evidence="5" key="1">
    <citation type="journal article" date="2023" name="Insect Mol. Biol.">
        <title>Genome sequencing provides insights into the evolution of gene families encoding plant cell wall-degrading enzymes in longhorned beetles.</title>
        <authorList>
            <person name="Shin N.R."/>
            <person name="Okamura Y."/>
            <person name="Kirsch R."/>
            <person name="Pauchet Y."/>
        </authorList>
    </citation>
    <scope>NUCLEOTIDE SEQUENCE</scope>
    <source>
        <strain evidence="5">MMC_N1</strain>
    </source>
</reference>
<keyword evidence="2" id="KW-0812">Transmembrane</keyword>
<dbReference type="SMART" id="SM00451">
    <property type="entry name" value="ZnF_U1"/>
    <property type="match status" value="2"/>
</dbReference>
<dbReference type="InterPro" id="IPR013087">
    <property type="entry name" value="Znf_C2H2_type"/>
</dbReference>
<dbReference type="SUPFAM" id="SSF57667">
    <property type="entry name" value="beta-beta-alpha zinc fingers"/>
    <property type="match status" value="2"/>
</dbReference>
<accession>A0ABQ9JZA3</accession>
<dbReference type="EMBL" id="JAPWTJ010000066">
    <property type="protein sequence ID" value="KAJ8983680.1"/>
    <property type="molecule type" value="Genomic_DNA"/>
</dbReference>
<dbReference type="PANTHER" id="PTHR47487:SF8">
    <property type="entry name" value="OS08G0270900 PROTEIN"/>
    <property type="match status" value="1"/>
</dbReference>
<dbReference type="PANTHER" id="PTHR47487">
    <property type="entry name" value="OS06G0651300 PROTEIN-RELATED"/>
    <property type="match status" value="1"/>
</dbReference>
<gene>
    <name evidence="5" type="ORF">NQ317_003468</name>
</gene>
<evidence type="ECO:0000259" key="4">
    <source>
        <dbReference type="SMART" id="SM00451"/>
    </source>
</evidence>
<evidence type="ECO:0000256" key="2">
    <source>
        <dbReference type="SAM" id="Phobius"/>
    </source>
</evidence>
<evidence type="ECO:0000313" key="5">
    <source>
        <dbReference type="EMBL" id="KAJ8983680.1"/>
    </source>
</evidence>
<feature type="domain" description="C2H2-type" evidence="3">
    <location>
        <begin position="70"/>
        <end position="94"/>
    </location>
</feature>